<evidence type="ECO:0000256" key="1">
    <source>
        <dbReference type="ARBA" id="ARBA00005278"/>
    </source>
</evidence>
<feature type="transmembrane region" description="Helical" evidence="3">
    <location>
        <begin position="398"/>
        <end position="417"/>
    </location>
</feature>
<accession>A0A934M4G1</accession>
<keyword evidence="3" id="KW-1133">Transmembrane helix</keyword>
<organism evidence="4 5">
    <name type="scientific">Clostridium aciditolerans</name>
    <dbReference type="NCBI Taxonomy" id="339861"/>
    <lineage>
        <taxon>Bacteria</taxon>
        <taxon>Bacillati</taxon>
        <taxon>Bacillota</taxon>
        <taxon>Clostridia</taxon>
        <taxon>Eubacteriales</taxon>
        <taxon>Clostridiaceae</taxon>
        <taxon>Clostridium</taxon>
    </lineage>
</organism>
<dbReference type="Proteomes" id="UP000622687">
    <property type="component" value="Unassembled WGS sequence"/>
</dbReference>
<keyword evidence="5" id="KW-1185">Reference proteome</keyword>
<gene>
    <name evidence="4" type="ORF">I6U51_07535</name>
</gene>
<proteinExistence type="inferred from homology"/>
<evidence type="ECO:0000256" key="3">
    <source>
        <dbReference type="SAM" id="Phobius"/>
    </source>
</evidence>
<dbReference type="PANTHER" id="PTHR22550">
    <property type="entry name" value="SPORE GERMINATION PROTEIN"/>
    <property type="match status" value="1"/>
</dbReference>
<dbReference type="RefSeq" id="WP_211142066.1">
    <property type="nucleotide sequence ID" value="NZ_JAEEGB010000007.1"/>
</dbReference>
<dbReference type="AlphaFoldDB" id="A0A934M4G1"/>
<dbReference type="GO" id="GO:0009847">
    <property type="term" value="P:spore germination"/>
    <property type="evidence" value="ECO:0007669"/>
    <property type="project" value="InterPro"/>
</dbReference>
<dbReference type="PANTHER" id="PTHR22550:SF5">
    <property type="entry name" value="LEUCINE ZIPPER PROTEIN 4"/>
    <property type="match status" value="1"/>
</dbReference>
<keyword evidence="2 3" id="KW-0472">Membrane</keyword>
<dbReference type="Pfam" id="PF03323">
    <property type="entry name" value="GerA"/>
    <property type="match status" value="1"/>
</dbReference>
<dbReference type="GO" id="GO:0016020">
    <property type="term" value="C:membrane"/>
    <property type="evidence" value="ECO:0007669"/>
    <property type="project" value="InterPro"/>
</dbReference>
<comment type="caution">
    <text evidence="4">The sequence shown here is derived from an EMBL/GenBank/DDBJ whole genome shotgun (WGS) entry which is preliminary data.</text>
</comment>
<reference evidence="4" key="1">
    <citation type="submission" date="2020-12" db="EMBL/GenBank/DDBJ databases">
        <title>Clostridium thailandense sp. nov., a novel acetogenic bacterium isolated from peat land soil in Thailand.</title>
        <authorList>
            <person name="Chaikitkaew S."/>
            <person name="Birkeland N.K."/>
        </authorList>
    </citation>
    <scope>NUCLEOTIDE SEQUENCE</scope>
    <source>
        <strain evidence="4">DSM 17425</strain>
    </source>
</reference>
<evidence type="ECO:0000256" key="2">
    <source>
        <dbReference type="ARBA" id="ARBA00023136"/>
    </source>
</evidence>
<comment type="similarity">
    <text evidence="1">Belongs to the GerABKA family.</text>
</comment>
<dbReference type="PIRSF" id="PIRSF005690">
    <property type="entry name" value="GerBA"/>
    <property type="match status" value="1"/>
</dbReference>
<feature type="transmembrane region" description="Helical" evidence="3">
    <location>
        <begin position="429"/>
        <end position="453"/>
    </location>
</feature>
<dbReference type="InterPro" id="IPR004995">
    <property type="entry name" value="Spore_Ger"/>
</dbReference>
<name>A0A934M4G1_9CLOT</name>
<dbReference type="InterPro" id="IPR050768">
    <property type="entry name" value="UPF0353/GerABKA_families"/>
</dbReference>
<evidence type="ECO:0000313" key="5">
    <source>
        <dbReference type="Proteomes" id="UP000622687"/>
    </source>
</evidence>
<dbReference type="EMBL" id="JAEEGB010000007">
    <property type="protein sequence ID" value="MBI6872563.1"/>
    <property type="molecule type" value="Genomic_DNA"/>
</dbReference>
<evidence type="ECO:0000313" key="4">
    <source>
        <dbReference type="EMBL" id="MBI6872563.1"/>
    </source>
</evidence>
<keyword evidence="3" id="KW-0812">Transmembrane</keyword>
<protein>
    <submittedName>
        <fullName evidence="4">Spore germination protein</fullName>
    </submittedName>
</protein>
<sequence length="511" mass="57665">MSNNSNNVKTEDASGNIQYNVKLTMSLEDNINIFKQIFINDDTLTYRKFENNKNCLTKFCMIYIDYMVNSTTLNQYILKPIMNSDIVNAQNNFADILYKNVIESSRIKKTSDINEIVKSLISGCTALLIDNCEEILIIDTIRFETRSIEEPLSEGVVMGPREGFIESLKVNLSLIRRRIQNPNLKFKFKELGTRTKTNICICYIEGLAQEKILQELYSRLNKIQIDGIIDSNYIEELITDSPFSFVKTINSTERPDVVVSRLLEGRIAIVCDGTPFVLTLPCIFLERFQASEDYYNNYLFASFNRLIRWSGFFLSTSTPALYVALVNFHQELIPTQLLISITASRQGVAVPTLVEVLIMTLTFELLREAGTRIPKPIGQAVSIVGALILGDAAVNARFISAPIVIVTALTGISSFLIPQFTGVVPIRIIFLIMTSFLGLYGYIFALTAVFLYFTSLRSFGIPFMLNSGTGAITFQDLKDTSIRAPQIFMKKRPKLISNNLKRQNSDKEGLK</sequence>